<proteinExistence type="inferred from homology"/>
<dbReference type="PANTHER" id="PTHR21064">
    <property type="entry name" value="AMINOGLYCOSIDE PHOSPHOTRANSFERASE DOMAIN-CONTAINING PROTEIN-RELATED"/>
    <property type="match status" value="1"/>
</dbReference>
<dbReference type="Gene3D" id="3.90.1200.10">
    <property type="match status" value="1"/>
</dbReference>
<reference evidence="3 4" key="1">
    <citation type="submission" date="2020-02" db="EMBL/GenBank/DDBJ databases">
        <title>Bacillus aquiflavi sp. nov., isolated from yellow water of strong flavor Chinese baijiu in Yibin region of China.</title>
        <authorList>
            <person name="Xie J."/>
        </authorList>
    </citation>
    <scope>NUCLEOTIDE SEQUENCE [LARGE SCALE GENOMIC DNA]</scope>
    <source>
        <strain evidence="3 4">SA4</strain>
    </source>
</reference>
<gene>
    <name evidence="3" type="ORF">G4D63_12845</name>
</gene>
<organism evidence="3 4">
    <name type="scientific">Bacillus mesophilus</name>
    <dbReference type="NCBI Taxonomy" id="1808955"/>
    <lineage>
        <taxon>Bacteria</taxon>
        <taxon>Bacillati</taxon>
        <taxon>Bacillota</taxon>
        <taxon>Bacilli</taxon>
        <taxon>Bacillales</taxon>
        <taxon>Bacillaceae</taxon>
        <taxon>Bacillus</taxon>
    </lineage>
</organism>
<dbReference type="AlphaFoldDB" id="A0A6M0QC39"/>
<sequence length="320" mass="38146">MEKLPKYLNKVLSEAISLYAINPDSLKNLNGNESTVFSYKKEQKEYILKITHSSHRTLDEILAEIDWLQYLDHCNIKVSNPIPSRNGHFVEKIPLNKAYYSIISYEKALGFLIDRSHFTPQIIKNWGSTMGRMHHATKFYKPSNTYNRKHWYENKYVNIDIRALPTVKRKYEEIKERLVSLPMGSNDYGLIHSDLHHRNFLLKDQSITVIDFDDAEYSWFINDIAKTLYNETFNFSVPSSERDEFASYFLDHFLAGYMEENQINPLLMQYFQDFLQLRHLFIVIRRFHTMNQSQQTKLTEKFKYDLHFDKLLTNIRINKT</sequence>
<dbReference type="PANTHER" id="PTHR21064:SF6">
    <property type="entry name" value="AMINOGLYCOSIDE PHOSPHOTRANSFERASE DOMAIN-CONTAINING PROTEIN"/>
    <property type="match status" value="1"/>
</dbReference>
<dbReference type="RefSeq" id="WP_163180077.1">
    <property type="nucleotide sequence ID" value="NZ_JAAIWM010000004.1"/>
</dbReference>
<dbReference type="Pfam" id="PF01636">
    <property type="entry name" value="APH"/>
    <property type="match status" value="1"/>
</dbReference>
<dbReference type="GO" id="GO:0009088">
    <property type="term" value="P:threonine biosynthetic process"/>
    <property type="evidence" value="ECO:0007669"/>
    <property type="project" value="TreeGrafter"/>
</dbReference>
<evidence type="ECO:0000259" key="2">
    <source>
        <dbReference type="Pfam" id="PF01636"/>
    </source>
</evidence>
<name>A0A6M0QC39_9BACI</name>
<dbReference type="EMBL" id="JAAIWM010000004">
    <property type="protein sequence ID" value="NEY72618.1"/>
    <property type="molecule type" value="Genomic_DNA"/>
</dbReference>
<evidence type="ECO:0000313" key="3">
    <source>
        <dbReference type="EMBL" id="NEY72618.1"/>
    </source>
</evidence>
<evidence type="ECO:0000313" key="4">
    <source>
        <dbReference type="Proteomes" id="UP000481043"/>
    </source>
</evidence>
<keyword evidence="3" id="KW-0808">Transferase</keyword>
<comment type="similarity">
    <text evidence="1">Belongs to the pseudomonas-type ThrB family.</text>
</comment>
<dbReference type="InterPro" id="IPR050249">
    <property type="entry name" value="Pseudomonas-type_ThrB"/>
</dbReference>
<dbReference type="SUPFAM" id="SSF56112">
    <property type="entry name" value="Protein kinase-like (PK-like)"/>
    <property type="match status" value="1"/>
</dbReference>
<comment type="caution">
    <text evidence="3">The sequence shown here is derived from an EMBL/GenBank/DDBJ whole genome shotgun (WGS) entry which is preliminary data.</text>
</comment>
<dbReference type="Gene3D" id="3.30.200.20">
    <property type="entry name" value="Phosphorylase Kinase, domain 1"/>
    <property type="match status" value="1"/>
</dbReference>
<protein>
    <submittedName>
        <fullName evidence="3">Phosphotransferase</fullName>
    </submittedName>
</protein>
<dbReference type="GO" id="GO:0004413">
    <property type="term" value="F:homoserine kinase activity"/>
    <property type="evidence" value="ECO:0007669"/>
    <property type="project" value="TreeGrafter"/>
</dbReference>
<dbReference type="InterPro" id="IPR011009">
    <property type="entry name" value="Kinase-like_dom_sf"/>
</dbReference>
<evidence type="ECO:0000256" key="1">
    <source>
        <dbReference type="ARBA" id="ARBA00038240"/>
    </source>
</evidence>
<feature type="domain" description="Aminoglycoside phosphotransferase" evidence="2">
    <location>
        <begin position="30"/>
        <end position="255"/>
    </location>
</feature>
<keyword evidence="4" id="KW-1185">Reference proteome</keyword>
<dbReference type="Proteomes" id="UP000481043">
    <property type="component" value="Unassembled WGS sequence"/>
</dbReference>
<dbReference type="InterPro" id="IPR002575">
    <property type="entry name" value="Aminoglycoside_PTrfase"/>
</dbReference>
<accession>A0A6M0QC39</accession>